<feature type="domain" description="RNA polymerase sigma-70 region 2" evidence="5">
    <location>
        <begin position="188"/>
        <end position="255"/>
    </location>
</feature>
<dbReference type="OrthoDB" id="9774819at2"/>
<geneLocation type="plasmid" evidence="9"/>
<evidence type="ECO:0000256" key="4">
    <source>
        <dbReference type="ARBA" id="ARBA00023163"/>
    </source>
</evidence>
<feature type="domain" description="RNA polymerase sigma-70 region 4" evidence="6">
    <location>
        <begin position="317"/>
        <end position="364"/>
    </location>
</feature>
<evidence type="ECO:0008006" key="10">
    <source>
        <dbReference type="Google" id="ProtNLM"/>
    </source>
</evidence>
<accession>A0A0B5AT18</accession>
<gene>
    <name evidence="8" type="ORF">JMA_39970</name>
</gene>
<feature type="domain" description="DUF7226" evidence="7">
    <location>
        <begin position="39"/>
        <end position="172"/>
    </location>
</feature>
<dbReference type="Pfam" id="PF23871">
    <property type="entry name" value="DUF7226"/>
    <property type="match status" value="1"/>
</dbReference>
<keyword evidence="1" id="KW-0805">Transcription regulation</keyword>
<dbReference type="InterPro" id="IPR007627">
    <property type="entry name" value="RNA_pol_sigma70_r2"/>
</dbReference>
<keyword evidence="9" id="KW-1185">Reference proteome</keyword>
<dbReference type="CDD" id="cd06171">
    <property type="entry name" value="Sigma70_r4"/>
    <property type="match status" value="1"/>
</dbReference>
<keyword evidence="8" id="KW-0614">Plasmid</keyword>
<name>A0A0B5AT18_9BACL</name>
<dbReference type="GO" id="GO:0016987">
    <property type="term" value="F:sigma factor activity"/>
    <property type="evidence" value="ECO:0007669"/>
    <property type="project" value="UniProtKB-KW"/>
</dbReference>
<dbReference type="PANTHER" id="PTHR30385">
    <property type="entry name" value="SIGMA FACTOR F FLAGELLAR"/>
    <property type="match status" value="1"/>
</dbReference>
<dbReference type="SUPFAM" id="SSF88659">
    <property type="entry name" value="Sigma3 and sigma4 domains of RNA polymerase sigma factors"/>
    <property type="match status" value="1"/>
</dbReference>
<dbReference type="EMBL" id="CP009417">
    <property type="protein sequence ID" value="AJD93315.1"/>
    <property type="molecule type" value="Genomic_DNA"/>
</dbReference>
<evidence type="ECO:0000259" key="7">
    <source>
        <dbReference type="Pfam" id="PF23871"/>
    </source>
</evidence>
<dbReference type="KEGG" id="jeo:JMA_39970"/>
<dbReference type="Proteomes" id="UP000031449">
    <property type="component" value="Plasmid unnamed"/>
</dbReference>
<organism evidence="8 9">
    <name type="scientific">Jeotgalibacillus malaysiensis</name>
    <dbReference type="NCBI Taxonomy" id="1508404"/>
    <lineage>
        <taxon>Bacteria</taxon>
        <taxon>Bacillati</taxon>
        <taxon>Bacillota</taxon>
        <taxon>Bacilli</taxon>
        <taxon>Bacillales</taxon>
        <taxon>Caryophanaceae</taxon>
        <taxon>Jeotgalibacillus</taxon>
    </lineage>
</organism>
<dbReference type="Gene3D" id="1.10.1740.10">
    <property type="match status" value="1"/>
</dbReference>
<dbReference type="InterPro" id="IPR013324">
    <property type="entry name" value="RNA_pol_sigma_r3/r4-like"/>
</dbReference>
<dbReference type="GO" id="GO:0006352">
    <property type="term" value="P:DNA-templated transcription initiation"/>
    <property type="evidence" value="ECO:0007669"/>
    <property type="project" value="InterPro"/>
</dbReference>
<proteinExistence type="predicted"/>
<reference evidence="8 9" key="1">
    <citation type="submission" date="2014-08" db="EMBL/GenBank/DDBJ databases">
        <title>Complete genome of a marine bacteria Jeotgalibacillus malaysiensis.</title>
        <authorList>
            <person name="Yaakop A.S."/>
            <person name="Chan K.-G."/>
            <person name="Goh K.M."/>
        </authorList>
    </citation>
    <scope>NUCLEOTIDE SEQUENCE [LARGE SCALE GENOMIC DNA]</scope>
    <source>
        <strain evidence="8 9">D5</strain>
        <plasmid evidence="9">Plasmid</plasmid>
    </source>
</reference>
<evidence type="ECO:0000313" key="8">
    <source>
        <dbReference type="EMBL" id="AJD93315.1"/>
    </source>
</evidence>
<dbReference type="InterPro" id="IPR007630">
    <property type="entry name" value="RNA_pol_sigma70_r4"/>
</dbReference>
<dbReference type="InterPro" id="IPR013325">
    <property type="entry name" value="RNA_pol_sigma_r2"/>
</dbReference>
<evidence type="ECO:0000256" key="2">
    <source>
        <dbReference type="ARBA" id="ARBA00023082"/>
    </source>
</evidence>
<dbReference type="PANTHER" id="PTHR30385:SF1">
    <property type="entry name" value="RNA POLYMERASE SIGMA-H FACTOR"/>
    <property type="match status" value="1"/>
</dbReference>
<keyword evidence="2" id="KW-0731">Sigma factor</keyword>
<dbReference type="InterPro" id="IPR055650">
    <property type="entry name" value="DUF7226"/>
</dbReference>
<evidence type="ECO:0000259" key="5">
    <source>
        <dbReference type="Pfam" id="PF04542"/>
    </source>
</evidence>
<dbReference type="InterPro" id="IPR014284">
    <property type="entry name" value="RNA_pol_sigma-70_dom"/>
</dbReference>
<dbReference type="NCBIfam" id="TIGR02937">
    <property type="entry name" value="sigma70-ECF"/>
    <property type="match status" value="1"/>
</dbReference>
<keyword evidence="3" id="KW-0238">DNA-binding</keyword>
<sequence length="374" mass="44401">MNIEKSIYSELSEPLIESIKRMQFVPEKTHLPLANSPERFLDMLMYLAKKESKEERVDVLSDVFTITTRQINFYAETGDRTFGLFDRTRKGYVRLTEIGESVYYLPEHKRLAYLQHKLLMLPYFREIKQRITHITTNEVVNRLSKDPVFRENFSDSSLKRRAGTLLSWAKWFEKHQISMDDNELSDYIQENQDLIHWTVHGLNRVRLSHEDAYGIAMIGLQKALMHYDEKRENKFSTFAVTCMKNEIRMIRRKERAWNKNVQIGIDEKPVSFLGDFDAGDRTESMFSLSERTGGNELTTEESYIHQEEIQRMMAHVESMPEREKTIVREFYFNEKSQKEIGLKLKMSQANVSKVIQRIHQTIKKLMLEQDEVYW</sequence>
<dbReference type="BioCyc" id="JESP1508404:G14D9-13281-MONOMER"/>
<dbReference type="Pfam" id="PF04542">
    <property type="entry name" value="Sigma70_r2"/>
    <property type="match status" value="1"/>
</dbReference>
<protein>
    <recommendedName>
        <fullName evidence="10">RNA polymerase sigma-70 region 4 domain-containing protein</fullName>
    </recommendedName>
</protein>
<dbReference type="SUPFAM" id="SSF88946">
    <property type="entry name" value="Sigma2 domain of RNA polymerase sigma factors"/>
    <property type="match status" value="1"/>
</dbReference>
<dbReference type="Pfam" id="PF04545">
    <property type="entry name" value="Sigma70_r4"/>
    <property type="match status" value="1"/>
</dbReference>
<evidence type="ECO:0000256" key="1">
    <source>
        <dbReference type="ARBA" id="ARBA00023015"/>
    </source>
</evidence>
<dbReference type="Gene3D" id="1.20.140.160">
    <property type="match status" value="1"/>
</dbReference>
<dbReference type="AlphaFoldDB" id="A0A0B5AT18"/>
<evidence type="ECO:0000256" key="3">
    <source>
        <dbReference type="ARBA" id="ARBA00023125"/>
    </source>
</evidence>
<keyword evidence="4" id="KW-0804">Transcription</keyword>
<evidence type="ECO:0000259" key="6">
    <source>
        <dbReference type="Pfam" id="PF04545"/>
    </source>
</evidence>
<dbReference type="GO" id="GO:0003677">
    <property type="term" value="F:DNA binding"/>
    <property type="evidence" value="ECO:0007669"/>
    <property type="project" value="UniProtKB-KW"/>
</dbReference>
<dbReference type="HOGENOM" id="CLU_739225_0_0_9"/>
<evidence type="ECO:0000313" key="9">
    <source>
        <dbReference type="Proteomes" id="UP000031449"/>
    </source>
</evidence>